<accession>A0A8H4WR07</accession>
<sequence length="123" mass="13635">MVNNGPLPNAERQRKRDAQPKPQGIGNLVSDDHKIGDMFDFDAFASGKQVTMCFGRRFPIGCMPGKPHVNLVAPLIDKNCLRFHKTLKLLSTPILDLKFAIGKSFNESRTFPTNQVLAELAIA</sequence>
<proteinExistence type="predicted"/>
<reference evidence="2" key="1">
    <citation type="journal article" date="2020" name="BMC Genomics">
        <title>Correction to: Identification and distribution of gene clusters required for synthesis of sphingolipid metabolism inhibitors in diverse species of the filamentous fungus Fusarium.</title>
        <authorList>
            <person name="Kim H.S."/>
            <person name="Lohmar J.M."/>
            <person name="Busman M."/>
            <person name="Brown D.W."/>
            <person name="Naumann T.A."/>
            <person name="Divon H.H."/>
            <person name="Lysoe E."/>
            <person name="Uhlig S."/>
            <person name="Proctor R.H."/>
        </authorList>
    </citation>
    <scope>NUCLEOTIDE SEQUENCE</scope>
    <source>
        <strain evidence="2">NRRL 45417</strain>
    </source>
</reference>
<evidence type="ECO:0000313" key="2">
    <source>
        <dbReference type="EMBL" id="KAF4946700.1"/>
    </source>
</evidence>
<keyword evidence="3" id="KW-1185">Reference proteome</keyword>
<name>A0A8H4WR07_9HYPO</name>
<dbReference type="OrthoDB" id="5305386at2759"/>
<protein>
    <submittedName>
        <fullName evidence="2">Uncharacterized protein</fullName>
    </submittedName>
</protein>
<dbReference type="Proteomes" id="UP000604273">
    <property type="component" value="Unassembled WGS sequence"/>
</dbReference>
<evidence type="ECO:0000313" key="3">
    <source>
        <dbReference type="Proteomes" id="UP000604273"/>
    </source>
</evidence>
<gene>
    <name evidence="2" type="ORF">FGADI_10904</name>
</gene>
<dbReference type="EMBL" id="JABFAI010000305">
    <property type="protein sequence ID" value="KAF4946700.1"/>
    <property type="molecule type" value="Genomic_DNA"/>
</dbReference>
<dbReference type="AlphaFoldDB" id="A0A8H4WR07"/>
<comment type="caution">
    <text evidence="2">The sequence shown here is derived from an EMBL/GenBank/DDBJ whole genome shotgun (WGS) entry which is preliminary data.</text>
</comment>
<organism evidence="2 3">
    <name type="scientific">Fusarium gaditjirri</name>
    <dbReference type="NCBI Taxonomy" id="282569"/>
    <lineage>
        <taxon>Eukaryota</taxon>
        <taxon>Fungi</taxon>
        <taxon>Dikarya</taxon>
        <taxon>Ascomycota</taxon>
        <taxon>Pezizomycotina</taxon>
        <taxon>Sordariomycetes</taxon>
        <taxon>Hypocreomycetidae</taxon>
        <taxon>Hypocreales</taxon>
        <taxon>Nectriaceae</taxon>
        <taxon>Fusarium</taxon>
        <taxon>Fusarium nisikadoi species complex</taxon>
    </lineage>
</organism>
<feature type="region of interest" description="Disordered" evidence="1">
    <location>
        <begin position="1"/>
        <end position="31"/>
    </location>
</feature>
<reference evidence="2" key="2">
    <citation type="submission" date="2020-05" db="EMBL/GenBank/DDBJ databases">
        <authorList>
            <person name="Kim H.-S."/>
            <person name="Proctor R.H."/>
            <person name="Brown D.W."/>
        </authorList>
    </citation>
    <scope>NUCLEOTIDE SEQUENCE</scope>
    <source>
        <strain evidence="2">NRRL 45417</strain>
    </source>
</reference>
<evidence type="ECO:0000256" key="1">
    <source>
        <dbReference type="SAM" id="MobiDB-lite"/>
    </source>
</evidence>